<comment type="caution">
    <text evidence="1">The sequence shown here is derived from an EMBL/GenBank/DDBJ whole genome shotgun (WGS) entry which is preliminary data.</text>
</comment>
<sequence length="194" mass="22628">MKVGGNIEGTSRRTSNNSVVYVPSLNEEEAMQALKSYCCNSSFIIPDEYLRKLALSCFFEEQCHPLCLMLRGKVLRQVIRPGRDNFDSQQWITDPMSSEGNAQSSASSLNEYSERAVYDHTRSVRYPPWTFVRLHNDDYTEDRMHNEVLALEYHGLLELIHDDREQPQLVIHDLLTLVQYVPQWTCHIPRQMNY</sequence>
<proteinExistence type="predicted"/>
<evidence type="ECO:0000313" key="2">
    <source>
        <dbReference type="Proteomes" id="UP000886520"/>
    </source>
</evidence>
<organism evidence="1 2">
    <name type="scientific">Adiantum capillus-veneris</name>
    <name type="common">Maidenhair fern</name>
    <dbReference type="NCBI Taxonomy" id="13818"/>
    <lineage>
        <taxon>Eukaryota</taxon>
        <taxon>Viridiplantae</taxon>
        <taxon>Streptophyta</taxon>
        <taxon>Embryophyta</taxon>
        <taxon>Tracheophyta</taxon>
        <taxon>Polypodiopsida</taxon>
        <taxon>Polypodiidae</taxon>
        <taxon>Polypodiales</taxon>
        <taxon>Pteridineae</taxon>
        <taxon>Pteridaceae</taxon>
        <taxon>Vittarioideae</taxon>
        <taxon>Adiantum</taxon>
    </lineage>
</organism>
<dbReference type="OrthoDB" id="2007501at2759"/>
<evidence type="ECO:0000313" key="1">
    <source>
        <dbReference type="EMBL" id="KAI5062105.1"/>
    </source>
</evidence>
<protein>
    <submittedName>
        <fullName evidence="1">Uncharacterized protein</fullName>
    </submittedName>
</protein>
<dbReference type="EMBL" id="JABFUD020000022">
    <property type="protein sequence ID" value="KAI5062105.1"/>
    <property type="molecule type" value="Genomic_DNA"/>
</dbReference>
<name>A0A9D4U679_ADICA</name>
<keyword evidence="2" id="KW-1185">Reference proteome</keyword>
<reference evidence="1" key="1">
    <citation type="submission" date="2021-01" db="EMBL/GenBank/DDBJ databases">
        <title>Adiantum capillus-veneris genome.</title>
        <authorList>
            <person name="Fang Y."/>
            <person name="Liao Q."/>
        </authorList>
    </citation>
    <scope>NUCLEOTIDE SEQUENCE</scope>
    <source>
        <strain evidence="1">H3</strain>
        <tissue evidence="1">Leaf</tissue>
    </source>
</reference>
<gene>
    <name evidence="1" type="ORF">GOP47_0022644</name>
</gene>
<dbReference type="AlphaFoldDB" id="A0A9D4U679"/>
<accession>A0A9D4U679</accession>
<dbReference type="Proteomes" id="UP000886520">
    <property type="component" value="Chromosome 22"/>
</dbReference>